<evidence type="ECO:0000313" key="10">
    <source>
        <dbReference type="EMBL" id="ORX36441.1"/>
    </source>
</evidence>
<comment type="caution">
    <text evidence="10">The sequence shown here is derived from an EMBL/GenBank/DDBJ whole genome shotgun (WGS) entry which is preliminary data.</text>
</comment>
<proteinExistence type="inferred from homology"/>
<dbReference type="GO" id="GO:0015031">
    <property type="term" value="P:protein transport"/>
    <property type="evidence" value="ECO:0007669"/>
    <property type="project" value="UniProtKB-KW"/>
</dbReference>
<organism evidence="10 11">
    <name type="scientific">Kockovaella imperatae</name>
    <dbReference type="NCBI Taxonomy" id="4999"/>
    <lineage>
        <taxon>Eukaryota</taxon>
        <taxon>Fungi</taxon>
        <taxon>Dikarya</taxon>
        <taxon>Basidiomycota</taxon>
        <taxon>Agaricomycotina</taxon>
        <taxon>Tremellomycetes</taxon>
        <taxon>Tremellales</taxon>
        <taxon>Cuniculitremaceae</taxon>
        <taxon>Kockovaella</taxon>
    </lineage>
</organism>
<evidence type="ECO:0000256" key="3">
    <source>
        <dbReference type="ARBA" id="ARBA00020983"/>
    </source>
</evidence>
<evidence type="ECO:0000256" key="8">
    <source>
        <dbReference type="ARBA" id="ARBA00031347"/>
    </source>
</evidence>
<dbReference type="PANTHER" id="PTHR21311:SF0">
    <property type="entry name" value="CONSERVED OLIGOMERIC GOLGI COMPLEX SUBUNIT 8"/>
    <property type="match status" value="1"/>
</dbReference>
<dbReference type="InterPro" id="IPR007255">
    <property type="entry name" value="COG8"/>
</dbReference>
<evidence type="ECO:0000313" key="11">
    <source>
        <dbReference type="Proteomes" id="UP000193218"/>
    </source>
</evidence>
<feature type="region of interest" description="Disordered" evidence="9">
    <location>
        <begin position="551"/>
        <end position="797"/>
    </location>
</feature>
<comment type="subcellular location">
    <subcellularLocation>
        <location evidence="1">Golgi apparatus membrane</location>
        <topology evidence="1">Peripheral membrane protein</topology>
    </subcellularLocation>
</comment>
<dbReference type="GeneID" id="33560940"/>
<keyword evidence="6" id="KW-0333">Golgi apparatus</keyword>
<feature type="compositionally biased region" description="Basic residues" evidence="9">
    <location>
        <begin position="785"/>
        <end position="797"/>
    </location>
</feature>
<feature type="compositionally biased region" description="Low complexity" evidence="9">
    <location>
        <begin position="565"/>
        <end position="575"/>
    </location>
</feature>
<reference evidence="10 11" key="1">
    <citation type="submission" date="2017-03" db="EMBL/GenBank/DDBJ databases">
        <title>Widespread Adenine N6-methylation of Active Genes in Fungi.</title>
        <authorList>
            <consortium name="DOE Joint Genome Institute"/>
            <person name="Mondo S.J."/>
            <person name="Dannebaum R.O."/>
            <person name="Kuo R.C."/>
            <person name="Louie K.B."/>
            <person name="Bewick A.J."/>
            <person name="Labutti K."/>
            <person name="Haridas S."/>
            <person name="Kuo A."/>
            <person name="Salamov A."/>
            <person name="Ahrendt S.R."/>
            <person name="Lau R."/>
            <person name="Bowen B.P."/>
            <person name="Lipzen A."/>
            <person name="Sullivan W."/>
            <person name="Andreopoulos W.B."/>
            <person name="Clum A."/>
            <person name="Lindquist E."/>
            <person name="Daum C."/>
            <person name="Northen T.R."/>
            <person name="Ramamoorthy G."/>
            <person name="Schmitz R.J."/>
            <person name="Gryganskyi A."/>
            <person name="Culley D."/>
            <person name="Magnuson J."/>
            <person name="James T.Y."/>
            <person name="O'Malley M.A."/>
            <person name="Stajich J.E."/>
            <person name="Spatafora J.W."/>
            <person name="Visel A."/>
            <person name="Grigoriev I.V."/>
        </authorList>
    </citation>
    <scope>NUCLEOTIDE SEQUENCE [LARGE SCALE GENOMIC DNA]</scope>
    <source>
        <strain evidence="10 11">NRRL Y-17943</strain>
    </source>
</reference>
<evidence type="ECO:0000256" key="4">
    <source>
        <dbReference type="ARBA" id="ARBA00022448"/>
    </source>
</evidence>
<evidence type="ECO:0000256" key="2">
    <source>
        <dbReference type="ARBA" id="ARBA00006419"/>
    </source>
</evidence>
<dbReference type="SUPFAM" id="SSF74788">
    <property type="entry name" value="Cullin repeat-like"/>
    <property type="match status" value="1"/>
</dbReference>
<evidence type="ECO:0000256" key="6">
    <source>
        <dbReference type="ARBA" id="ARBA00023034"/>
    </source>
</evidence>
<keyword evidence="7" id="KW-0472">Membrane</keyword>
<dbReference type="Pfam" id="PF04124">
    <property type="entry name" value="Dor1"/>
    <property type="match status" value="1"/>
</dbReference>
<dbReference type="InterPro" id="IPR016159">
    <property type="entry name" value="Cullin_repeat-like_dom_sf"/>
</dbReference>
<dbReference type="GO" id="GO:0000139">
    <property type="term" value="C:Golgi membrane"/>
    <property type="evidence" value="ECO:0007669"/>
    <property type="project" value="UniProtKB-SubCell"/>
</dbReference>
<keyword evidence="4" id="KW-0813">Transport</keyword>
<accession>A0A1Y1UEG1</accession>
<dbReference type="Proteomes" id="UP000193218">
    <property type="component" value="Unassembled WGS sequence"/>
</dbReference>
<gene>
    <name evidence="10" type="ORF">BD324DRAFT_681929</name>
</gene>
<evidence type="ECO:0000256" key="9">
    <source>
        <dbReference type="SAM" id="MobiDB-lite"/>
    </source>
</evidence>
<evidence type="ECO:0000256" key="5">
    <source>
        <dbReference type="ARBA" id="ARBA00022927"/>
    </source>
</evidence>
<dbReference type="GO" id="GO:0017119">
    <property type="term" value="C:Golgi transport complex"/>
    <property type="evidence" value="ECO:0007669"/>
    <property type="project" value="InterPro"/>
</dbReference>
<evidence type="ECO:0000256" key="7">
    <source>
        <dbReference type="ARBA" id="ARBA00023136"/>
    </source>
</evidence>
<protein>
    <recommendedName>
        <fullName evidence="3">Conserved oligomeric Golgi complex subunit 8</fullName>
    </recommendedName>
    <alternativeName>
        <fullName evidence="8">Component of oligomeric Golgi complex 8</fullName>
    </alternativeName>
</protein>
<dbReference type="PANTHER" id="PTHR21311">
    <property type="entry name" value="CONSERVED OLIGOMERIC GOLGI COMPLEX COMPONENT 8"/>
    <property type="match status" value="1"/>
</dbReference>
<evidence type="ECO:0000256" key="1">
    <source>
        <dbReference type="ARBA" id="ARBA00004395"/>
    </source>
</evidence>
<dbReference type="GO" id="GO:0006891">
    <property type="term" value="P:intra-Golgi vesicle-mediated transport"/>
    <property type="evidence" value="ECO:0007669"/>
    <property type="project" value="TreeGrafter"/>
</dbReference>
<feature type="region of interest" description="Disordered" evidence="9">
    <location>
        <begin position="457"/>
        <end position="480"/>
    </location>
</feature>
<name>A0A1Y1UEG1_9TREE</name>
<comment type="similarity">
    <text evidence="2">Belongs to the COG8 family.</text>
</comment>
<dbReference type="STRING" id="4999.A0A1Y1UEG1"/>
<dbReference type="InParanoid" id="A0A1Y1UEG1"/>
<dbReference type="RefSeq" id="XP_021870542.1">
    <property type="nucleotide sequence ID" value="XM_022019131.1"/>
</dbReference>
<dbReference type="OrthoDB" id="1661054at2759"/>
<keyword evidence="5" id="KW-0653">Protein transport</keyword>
<sequence length="797" mass="88005">MMTEEEESKQLLDLLESSSGSKRLLPHSTASSYLDQLQSSYLDQVIQEPSIVTAEAARLETDITNLCYREYPLFISVHQCSTAVRNAFNDFDQSLSRLLSSVPELESECKSFADNTLRLQVTRRKAGLLLEYQDKIGELINMPRLMETCVRNGFYQDAIDIADHAHHLFQDYGSFPLVEDLMSEITAVSQLMTVQLVNLLRETIKLPNLMKTVGFIRRLNIMPDADLSVVYLSSRLYNFERHIGELTPSQLDPIRFIRRYIDLFREHVYDIITQFTAVFGSDAVLESFATTCVSKLVQVVLDQMPSIASDPTALSSLLVQLGYCAMSFSRLGLDFSPYFSLPFSDQVLHSFKHLLAEANADLAAGFERSMQSHTSLSHHILMADGPPAEHYDSHHTEIPPHTSHIPPLAMFVNAHLSALNQLRLLAPQHLSGKLIAIQTDHLASATANTFEFLEQAMSPTEPSRSDTNHRRSISSPRSRLVRQNTETLLAPEQRALRQKQSWQSVMTFGRTWLSSMQYLRHAMCHDIFQMDDFPAFSELDIFQQRLSEWTLERSGSETTAEAETGLLSGSGSSLSAPAPVGQAVSNSTPDESYEDHVASTPELTGRNGEQSIGDRQSLDMPDNLTAVGRVPTPELTGRNGEQSSGDRQSLDMPDNLTAAGRAPTPELTGRNGEQSIGDRQSLDMPDNLTAVGRPSSMLADSSSHLETLDHNDDNELGDAGLTEPSFEPLPTHEPDGLESPTPDFSATDVTAIEDAESVVPADGTGTAASEPASQADEEPITGPATKKKKKKKGKRPA</sequence>
<dbReference type="AlphaFoldDB" id="A0A1Y1UEG1"/>
<keyword evidence="11" id="KW-1185">Reference proteome</keyword>
<dbReference type="EMBL" id="NBSH01000008">
    <property type="protein sequence ID" value="ORX36441.1"/>
    <property type="molecule type" value="Genomic_DNA"/>
</dbReference>